<dbReference type="RefSeq" id="WP_144813442.1">
    <property type="nucleotide sequence ID" value="NZ_VNFE01000005.1"/>
</dbReference>
<sequence length="111" mass="11892">MSFKERIEQNLAITSALKNEPWQIAELDLDPKILSALIAYHADVNPNGYIGGHQETSVRDALKCLLESELNKRSAKSSFWLTCAGFAVSLAGFGIAAVQIWLAVSGSGVAG</sequence>
<feature type="transmembrane region" description="Helical" evidence="1">
    <location>
        <begin position="79"/>
        <end position="102"/>
    </location>
</feature>
<evidence type="ECO:0000313" key="2">
    <source>
        <dbReference type="EMBL" id="TVU88746.1"/>
    </source>
</evidence>
<organism evidence="2 3">
    <name type="scientific">Vreelandella titanicae</name>
    <dbReference type="NCBI Taxonomy" id="664683"/>
    <lineage>
        <taxon>Bacteria</taxon>
        <taxon>Pseudomonadati</taxon>
        <taxon>Pseudomonadota</taxon>
        <taxon>Gammaproteobacteria</taxon>
        <taxon>Oceanospirillales</taxon>
        <taxon>Halomonadaceae</taxon>
        <taxon>Vreelandella</taxon>
    </lineage>
</organism>
<gene>
    <name evidence="2" type="ORF">FQP89_17030</name>
</gene>
<evidence type="ECO:0000313" key="3">
    <source>
        <dbReference type="Proteomes" id="UP000317288"/>
    </source>
</evidence>
<keyword evidence="1" id="KW-0472">Membrane</keyword>
<accession>A0A558J578</accession>
<evidence type="ECO:0000256" key="1">
    <source>
        <dbReference type="SAM" id="Phobius"/>
    </source>
</evidence>
<dbReference type="AlphaFoldDB" id="A0A558J578"/>
<dbReference type="EMBL" id="VNFE01000005">
    <property type="protein sequence ID" value="TVU88746.1"/>
    <property type="molecule type" value="Genomic_DNA"/>
</dbReference>
<reference evidence="2 3" key="1">
    <citation type="submission" date="2019-07" db="EMBL/GenBank/DDBJ databases">
        <title>Diversity of Bacteria from Kongsfjorden, Arctic.</title>
        <authorList>
            <person name="Yu Y."/>
        </authorList>
    </citation>
    <scope>NUCLEOTIDE SEQUENCE [LARGE SCALE GENOMIC DNA]</scope>
    <source>
        <strain evidence="2 3">SM1922</strain>
    </source>
</reference>
<protein>
    <submittedName>
        <fullName evidence="2">Uncharacterized protein</fullName>
    </submittedName>
</protein>
<proteinExistence type="predicted"/>
<comment type="caution">
    <text evidence="2">The sequence shown here is derived from an EMBL/GenBank/DDBJ whole genome shotgun (WGS) entry which is preliminary data.</text>
</comment>
<name>A0A558J578_9GAMM</name>
<dbReference type="Proteomes" id="UP000317288">
    <property type="component" value="Unassembled WGS sequence"/>
</dbReference>
<keyword evidence="1" id="KW-0812">Transmembrane</keyword>
<keyword evidence="1" id="KW-1133">Transmembrane helix</keyword>